<protein>
    <recommendedName>
        <fullName evidence="1">F-box domain-containing protein</fullName>
    </recommendedName>
</protein>
<reference evidence="2 3" key="1">
    <citation type="submission" date="2022-03" db="EMBL/GenBank/DDBJ databases">
        <authorList>
            <person name="Macdonald S."/>
            <person name="Ahmed S."/>
            <person name="Newling K."/>
        </authorList>
    </citation>
    <scope>NUCLEOTIDE SEQUENCE [LARGE SCALE GENOMIC DNA]</scope>
</reference>
<dbReference type="Proteomes" id="UP001642260">
    <property type="component" value="Unassembled WGS sequence"/>
</dbReference>
<dbReference type="AlphaFoldDB" id="A0ABC8L4I1"/>
<dbReference type="InterPro" id="IPR036047">
    <property type="entry name" value="F-box-like_dom_sf"/>
</dbReference>
<dbReference type="NCBIfam" id="TIGR01640">
    <property type="entry name" value="F_box_assoc_1"/>
    <property type="match status" value="1"/>
</dbReference>
<dbReference type="SUPFAM" id="SSF81383">
    <property type="entry name" value="F-box domain"/>
    <property type="match status" value="1"/>
</dbReference>
<dbReference type="InterPro" id="IPR001810">
    <property type="entry name" value="F-box_dom"/>
</dbReference>
<gene>
    <name evidence="2" type="ORF">ERUC_LOCUS31784</name>
</gene>
<sequence length="411" mass="47289">MLIKRRLMLNMMKRRRRIRSLTTEKMKKRRNTVYLPEDLLVDILSRVPEASLARFRCTSKGWDALIKKDKRLAKNNSLFVMVIYSKVYLVRLNLHGIHDNNAEKVISQFSLLSNPLSDSSLKVVGIRHVFHLEGLLLCTTMDERLVVWNPCSGETIRIIKPLNFDCHTNTYALGKSTCNNEYKILRVHHNGYGYWPQSLVTYEIYDFASNSWRVVGATRDWFIPGLWRDGTSVDGNTYWLTDTCSPTGMRNAALQCFDYSTERFGCSLPVDPLSYKVIALSVTIEERNLCILTSSRDKEVHDIDVWMATKTKGTGDMSWSRLLTVKRTHPQHFVAFGFGMSFSVDRKAKVLLHPTKYRNSTNSIHILGENYKHIQVDLDVEGTTPFRSIPTLVQIQQGSLGLRHMEITKFS</sequence>
<dbReference type="InterPro" id="IPR006527">
    <property type="entry name" value="F-box-assoc_dom_typ1"/>
</dbReference>
<name>A0ABC8L4I1_ERUVS</name>
<evidence type="ECO:0000313" key="3">
    <source>
        <dbReference type="Proteomes" id="UP001642260"/>
    </source>
</evidence>
<proteinExistence type="predicted"/>
<comment type="caution">
    <text evidence="2">The sequence shown here is derived from an EMBL/GenBank/DDBJ whole genome shotgun (WGS) entry which is preliminary data.</text>
</comment>
<feature type="domain" description="F-box" evidence="1">
    <location>
        <begin position="29"/>
        <end position="82"/>
    </location>
</feature>
<keyword evidence="3" id="KW-1185">Reference proteome</keyword>
<dbReference type="Gene3D" id="1.20.1280.50">
    <property type="match status" value="1"/>
</dbReference>
<dbReference type="Pfam" id="PF07734">
    <property type="entry name" value="FBA_1"/>
    <property type="match status" value="1"/>
</dbReference>
<dbReference type="EMBL" id="CAKOAT010439598">
    <property type="protein sequence ID" value="CAH8373002.1"/>
    <property type="molecule type" value="Genomic_DNA"/>
</dbReference>
<dbReference type="InterPro" id="IPR017451">
    <property type="entry name" value="F-box-assoc_interact_dom"/>
</dbReference>
<dbReference type="SMART" id="SM00256">
    <property type="entry name" value="FBOX"/>
    <property type="match status" value="1"/>
</dbReference>
<dbReference type="Pfam" id="PF00646">
    <property type="entry name" value="F-box"/>
    <property type="match status" value="1"/>
</dbReference>
<dbReference type="CDD" id="cd22157">
    <property type="entry name" value="F-box_AtFBW1-like"/>
    <property type="match status" value="1"/>
</dbReference>
<evidence type="ECO:0000259" key="1">
    <source>
        <dbReference type="PROSITE" id="PS50181"/>
    </source>
</evidence>
<evidence type="ECO:0000313" key="2">
    <source>
        <dbReference type="EMBL" id="CAH8373002.1"/>
    </source>
</evidence>
<dbReference type="InterPro" id="IPR050796">
    <property type="entry name" value="SCF_F-box_component"/>
</dbReference>
<dbReference type="PANTHER" id="PTHR31672">
    <property type="entry name" value="BNACNNG10540D PROTEIN"/>
    <property type="match status" value="1"/>
</dbReference>
<dbReference type="PROSITE" id="PS50181">
    <property type="entry name" value="FBOX"/>
    <property type="match status" value="1"/>
</dbReference>
<accession>A0ABC8L4I1</accession>
<organism evidence="2 3">
    <name type="scientific">Eruca vesicaria subsp. sativa</name>
    <name type="common">Garden rocket</name>
    <name type="synonym">Eruca sativa</name>
    <dbReference type="NCBI Taxonomy" id="29727"/>
    <lineage>
        <taxon>Eukaryota</taxon>
        <taxon>Viridiplantae</taxon>
        <taxon>Streptophyta</taxon>
        <taxon>Embryophyta</taxon>
        <taxon>Tracheophyta</taxon>
        <taxon>Spermatophyta</taxon>
        <taxon>Magnoliopsida</taxon>
        <taxon>eudicotyledons</taxon>
        <taxon>Gunneridae</taxon>
        <taxon>Pentapetalae</taxon>
        <taxon>rosids</taxon>
        <taxon>malvids</taxon>
        <taxon>Brassicales</taxon>
        <taxon>Brassicaceae</taxon>
        <taxon>Brassiceae</taxon>
        <taxon>Eruca</taxon>
    </lineage>
</organism>
<dbReference type="PANTHER" id="PTHR31672:SF13">
    <property type="entry name" value="F-BOX PROTEIN CPR30-LIKE"/>
    <property type="match status" value="1"/>
</dbReference>